<feature type="domain" description="Fork-head" evidence="10">
    <location>
        <begin position="411"/>
        <end position="508"/>
    </location>
</feature>
<feature type="region of interest" description="Disordered" evidence="8">
    <location>
        <begin position="506"/>
        <end position="616"/>
    </location>
</feature>
<dbReference type="EMBL" id="GANO01003968">
    <property type="protein sequence ID" value="JAB55903.1"/>
    <property type="molecule type" value="mRNA"/>
</dbReference>
<feature type="compositionally biased region" description="Acidic residues" evidence="8">
    <location>
        <begin position="594"/>
        <end position="608"/>
    </location>
</feature>
<dbReference type="SUPFAM" id="SSF46785">
    <property type="entry name" value="Winged helix' DNA-binding domain"/>
    <property type="match status" value="1"/>
</dbReference>
<dbReference type="InterPro" id="IPR036390">
    <property type="entry name" value="WH_DNA-bd_sf"/>
</dbReference>
<evidence type="ECO:0000313" key="11">
    <source>
        <dbReference type="EMBL" id="JAB55903.1"/>
    </source>
</evidence>
<dbReference type="GO" id="GO:0000981">
    <property type="term" value="F:DNA-binding transcription factor activity, RNA polymerase II-specific"/>
    <property type="evidence" value="ECO:0007669"/>
    <property type="project" value="TreeGrafter"/>
</dbReference>
<keyword evidence="5" id="KW-0804">Transcription</keyword>
<proteinExistence type="evidence at transcript level"/>
<keyword evidence="3" id="KW-0805">Transcription regulation</keyword>
<accession>U5EF89</accession>
<keyword evidence="6 7" id="KW-0539">Nucleus</keyword>
<dbReference type="PROSITE" id="PS00658">
    <property type="entry name" value="FORK_HEAD_2"/>
    <property type="match status" value="1"/>
</dbReference>
<dbReference type="Pfam" id="PF00498">
    <property type="entry name" value="FHA"/>
    <property type="match status" value="1"/>
</dbReference>
<evidence type="ECO:0000256" key="4">
    <source>
        <dbReference type="ARBA" id="ARBA00023125"/>
    </source>
</evidence>
<organism evidence="11">
    <name type="scientific">Corethrella appendiculata</name>
    <dbReference type="NCBI Taxonomy" id="1370023"/>
    <lineage>
        <taxon>Eukaryota</taxon>
        <taxon>Metazoa</taxon>
        <taxon>Ecdysozoa</taxon>
        <taxon>Arthropoda</taxon>
        <taxon>Hexapoda</taxon>
        <taxon>Insecta</taxon>
        <taxon>Pterygota</taxon>
        <taxon>Neoptera</taxon>
        <taxon>Endopterygota</taxon>
        <taxon>Diptera</taxon>
        <taxon>Nematocera</taxon>
        <taxon>Culicoidea</taxon>
        <taxon>Chaoboridae</taxon>
        <taxon>Corethrella</taxon>
    </lineage>
</organism>
<dbReference type="SUPFAM" id="SSF49879">
    <property type="entry name" value="SMAD/FHA domain"/>
    <property type="match status" value="1"/>
</dbReference>
<dbReference type="GO" id="GO:0000978">
    <property type="term" value="F:RNA polymerase II cis-regulatory region sequence-specific DNA binding"/>
    <property type="evidence" value="ECO:0007669"/>
    <property type="project" value="TreeGrafter"/>
</dbReference>
<dbReference type="PANTHER" id="PTHR45881">
    <property type="entry name" value="CHECKPOINT SUPPRESSOR 1-LIKE, ISOFORM A-RELATED"/>
    <property type="match status" value="1"/>
</dbReference>
<feature type="DNA-binding region" description="Fork-head" evidence="7">
    <location>
        <begin position="411"/>
        <end position="508"/>
    </location>
</feature>
<feature type="compositionally biased region" description="Low complexity" evidence="8">
    <location>
        <begin position="135"/>
        <end position="151"/>
    </location>
</feature>
<evidence type="ECO:0000256" key="8">
    <source>
        <dbReference type="SAM" id="MobiDB-lite"/>
    </source>
</evidence>
<dbReference type="InterPro" id="IPR030456">
    <property type="entry name" value="TF_fork_head_CS_2"/>
</dbReference>
<dbReference type="Gene3D" id="2.60.200.20">
    <property type="match status" value="1"/>
</dbReference>
<dbReference type="CDD" id="cd20026">
    <property type="entry name" value="FH_FOXK"/>
    <property type="match status" value="1"/>
</dbReference>
<keyword evidence="2" id="KW-0217">Developmental protein</keyword>
<dbReference type="FunFam" id="1.10.10.10:FF:000030">
    <property type="entry name" value="Forkhead box protein K2"/>
    <property type="match status" value="1"/>
</dbReference>
<evidence type="ECO:0000256" key="1">
    <source>
        <dbReference type="ARBA" id="ARBA00004123"/>
    </source>
</evidence>
<dbReference type="PROSITE" id="PS50006">
    <property type="entry name" value="FHA_DOMAIN"/>
    <property type="match status" value="1"/>
</dbReference>
<dbReference type="SMART" id="SM00339">
    <property type="entry name" value="FH"/>
    <property type="match status" value="1"/>
</dbReference>
<feature type="domain" description="FHA" evidence="9">
    <location>
        <begin position="178"/>
        <end position="232"/>
    </location>
</feature>
<sequence>HQLLSKQQDTSVQKHQLQFIIKNDNNEIIKIDNQEFSTPPSLSSTSTTTQQELNDGNVKIIINQQPPTASSVTSAAMIDKETIEQQEQKLLEAIYQQQLKQSSATTNNNNHIHHNNNQSPQHSSESGSSPPPQTPSSSSTITTTTTTHNNHNNHYTNFIARLCSKDNILLVSDDTSIIAIGRNSTKSSVDFHVGKNSFVSRKHLLIQHDITNDEFYLLCLSKNGVFIDNVFHRKDTESFKLPKICNFRFPSTNIKIQFENLIDKSNNNGISSSVDEHHLNRDRDFYHNANMSPSKLDSSSPPLSPNVLYQPLKISIPTDSSGGGNNLHQSNIVGHHNIKHHHHHQRSAANSIMGSNYPSPTGTISAANSCPTSPRQGYSDFPTYSHNSSTTNTVSEFIPPSTSHSTAEGEKPPYSYAQLIVQSISAAPDKQLTLSGIYSFISKNYPYYRNNSANKGWQNSIRHNLSLNRYFIKVPRSQDEPGKGSFWRIDPTFELKLIDQSYRKRRQRGSQCFRTPFGPRSAPVSPSYMDNSREDSPIDEEMILEDSAPSSPPSSNSNYNSNRNSTDGQHHTPSYANQYGYAGSPQYLKRDSEVYDDDLNEYDSDEYETVAKRQKI</sequence>
<reference evidence="11" key="1">
    <citation type="journal article" date="2014" name="Insect Biochem. Mol. Biol.">
        <title>An insight into the sialome of the frog biting fly, Corethrella appendiculata.</title>
        <authorList>
            <person name="Ribeiro J.M.C."/>
            <person name="Chagas A.C."/>
            <person name="Pham V.M."/>
            <person name="Lounibos L.P."/>
            <person name="Calvo E."/>
        </authorList>
    </citation>
    <scope>NUCLEOTIDE SEQUENCE</scope>
    <source>
        <tissue evidence="11">Salivary glands</tissue>
    </source>
</reference>
<evidence type="ECO:0000256" key="6">
    <source>
        <dbReference type="ARBA" id="ARBA00023242"/>
    </source>
</evidence>
<evidence type="ECO:0000256" key="2">
    <source>
        <dbReference type="ARBA" id="ARBA00022473"/>
    </source>
</evidence>
<dbReference type="InterPro" id="IPR036388">
    <property type="entry name" value="WH-like_DNA-bd_sf"/>
</dbReference>
<evidence type="ECO:0000256" key="5">
    <source>
        <dbReference type="ARBA" id="ARBA00023163"/>
    </source>
</evidence>
<keyword evidence="4 7" id="KW-0238">DNA-binding</keyword>
<evidence type="ECO:0000259" key="10">
    <source>
        <dbReference type="PROSITE" id="PS50039"/>
    </source>
</evidence>
<evidence type="ECO:0000256" key="3">
    <source>
        <dbReference type="ARBA" id="ARBA00023015"/>
    </source>
</evidence>
<feature type="non-terminal residue" evidence="11">
    <location>
        <position position="1"/>
    </location>
</feature>
<dbReference type="PRINTS" id="PR00053">
    <property type="entry name" value="FORKHEAD"/>
</dbReference>
<dbReference type="Gene3D" id="1.10.10.10">
    <property type="entry name" value="Winged helix-like DNA-binding domain superfamily/Winged helix DNA-binding domain"/>
    <property type="match status" value="1"/>
</dbReference>
<dbReference type="InterPro" id="IPR008984">
    <property type="entry name" value="SMAD_FHA_dom_sf"/>
</dbReference>
<feature type="region of interest" description="Disordered" evidence="8">
    <location>
        <begin position="101"/>
        <end position="151"/>
    </location>
</feature>
<dbReference type="GO" id="GO:0045893">
    <property type="term" value="P:positive regulation of DNA-templated transcription"/>
    <property type="evidence" value="ECO:0007669"/>
    <property type="project" value="UniProtKB-ARBA"/>
</dbReference>
<dbReference type="PANTHER" id="PTHR45881:SF7">
    <property type="entry name" value="CHECKPOINT SUPPRESSOR 1-LIKE, ISOFORM A-RELATED"/>
    <property type="match status" value="1"/>
</dbReference>
<dbReference type="SMART" id="SM00240">
    <property type="entry name" value="FHA"/>
    <property type="match status" value="1"/>
</dbReference>
<dbReference type="PROSITE" id="PS50039">
    <property type="entry name" value="FORK_HEAD_3"/>
    <property type="match status" value="1"/>
</dbReference>
<feature type="compositionally biased region" description="Polar residues" evidence="8">
    <location>
        <begin position="390"/>
        <end position="406"/>
    </location>
</feature>
<dbReference type="GO" id="GO:0005634">
    <property type="term" value="C:nucleus"/>
    <property type="evidence" value="ECO:0007669"/>
    <property type="project" value="UniProtKB-SubCell"/>
</dbReference>
<comment type="subcellular location">
    <subcellularLocation>
        <location evidence="1 7">Nucleus</location>
    </subcellularLocation>
</comment>
<evidence type="ECO:0000256" key="7">
    <source>
        <dbReference type="PROSITE-ProRule" id="PRU00089"/>
    </source>
</evidence>
<protein>
    <submittedName>
        <fullName evidence="11">Putative forkhead domain 68a</fullName>
    </submittedName>
</protein>
<feature type="region of interest" description="Disordered" evidence="8">
    <location>
        <begin position="390"/>
        <end position="410"/>
    </location>
</feature>
<dbReference type="Pfam" id="PF00250">
    <property type="entry name" value="Forkhead"/>
    <property type="match status" value="1"/>
</dbReference>
<feature type="compositionally biased region" description="Low complexity" evidence="8">
    <location>
        <begin position="107"/>
        <end position="128"/>
    </location>
</feature>
<dbReference type="AlphaFoldDB" id="U5EF89"/>
<name>U5EF89_9DIPT</name>
<dbReference type="InterPro" id="IPR000253">
    <property type="entry name" value="FHA_dom"/>
</dbReference>
<dbReference type="InterPro" id="IPR001766">
    <property type="entry name" value="Fork_head_dom"/>
</dbReference>
<feature type="compositionally biased region" description="Low complexity" evidence="8">
    <location>
        <begin position="547"/>
        <end position="565"/>
    </location>
</feature>
<evidence type="ECO:0000259" key="9">
    <source>
        <dbReference type="PROSITE" id="PS50006"/>
    </source>
</evidence>